<evidence type="ECO:0000313" key="1">
    <source>
        <dbReference type="EMBL" id="ALA45065.1"/>
    </source>
</evidence>
<dbReference type="Proteomes" id="UP000207643">
    <property type="component" value="Segment"/>
</dbReference>
<dbReference type="GeneID" id="26647468"/>
<gene>
    <name evidence="1" type="ORF">RU59_00002</name>
</gene>
<proteinExistence type="predicted"/>
<protein>
    <submittedName>
        <fullName evidence="1">Uncharacterized protein</fullName>
    </submittedName>
</protein>
<name>A0A0K2FG90_9CAUD</name>
<organism evidence="1 2">
    <name type="scientific">Enterobacter phage phiEap-1</name>
    <dbReference type="NCBI Taxonomy" id="1587520"/>
    <lineage>
        <taxon>Viruses</taxon>
        <taxon>Duplodnaviria</taxon>
        <taxon>Heunggongvirae</taxon>
        <taxon>Uroviricota</taxon>
        <taxon>Caudoviricetes</taxon>
        <taxon>Autographivirales</taxon>
        <taxon>Autotranscriptaviridae</taxon>
        <taxon>Studiervirinae</taxon>
        <taxon>Eapunavirus</taxon>
        <taxon>Eapunavirus Eap1</taxon>
    </lineage>
</organism>
<sequence length="79" mass="8959">MKRTTTLNLTTNSKGLLKALSVPLAELEERMQANFVRLAQLGYELTEIHQDAFHWSRSEGLPVANREELIKNAMVVYGD</sequence>
<accession>A0A0K2FG90</accession>
<dbReference type="EMBL" id="KT321314">
    <property type="protein sequence ID" value="ALA45065.1"/>
    <property type="molecule type" value="Genomic_DNA"/>
</dbReference>
<dbReference type="KEGG" id="vg:26647468"/>
<dbReference type="RefSeq" id="YP_009196344.1">
    <property type="nucleotide sequence ID" value="NC_028772.1"/>
</dbReference>
<evidence type="ECO:0000313" key="2">
    <source>
        <dbReference type="Proteomes" id="UP000207643"/>
    </source>
</evidence>
<reference evidence="1 2" key="1">
    <citation type="submission" date="2015-07" db="EMBL/GenBank/DDBJ databases">
        <title>Enterobacter aerogenes phage phiEap-2.</title>
        <authorList>
            <person name="Zhao X."/>
        </authorList>
    </citation>
    <scope>NUCLEOTIDE SEQUENCE [LARGE SCALE GENOMIC DNA]</scope>
</reference>
<keyword evidence="2" id="KW-1185">Reference proteome</keyword>